<keyword evidence="7" id="KW-1185">Reference proteome</keyword>
<dbReference type="Gene3D" id="1.20.1250.20">
    <property type="entry name" value="MFS general substrate transporter like domains"/>
    <property type="match status" value="1"/>
</dbReference>
<dbReference type="PANTHER" id="PTHR11360:SF284">
    <property type="entry name" value="EG:103B4.3 PROTEIN-RELATED"/>
    <property type="match status" value="1"/>
</dbReference>
<dbReference type="PANTHER" id="PTHR11360">
    <property type="entry name" value="MONOCARBOXYLATE TRANSPORTER"/>
    <property type="match status" value="1"/>
</dbReference>
<dbReference type="SUPFAM" id="SSF103473">
    <property type="entry name" value="MFS general substrate transporter"/>
    <property type="match status" value="1"/>
</dbReference>
<organism evidence="6 7">
    <name type="scientific">Roseomonas indoligenes</name>
    <dbReference type="NCBI Taxonomy" id="2820811"/>
    <lineage>
        <taxon>Bacteria</taxon>
        <taxon>Pseudomonadati</taxon>
        <taxon>Pseudomonadota</taxon>
        <taxon>Alphaproteobacteria</taxon>
        <taxon>Acetobacterales</taxon>
        <taxon>Roseomonadaceae</taxon>
        <taxon>Roseomonas</taxon>
    </lineage>
</organism>
<evidence type="ECO:0000256" key="1">
    <source>
        <dbReference type="ARBA" id="ARBA00022692"/>
    </source>
</evidence>
<feature type="transmembrane region" description="Helical" evidence="4">
    <location>
        <begin position="38"/>
        <end position="59"/>
    </location>
</feature>
<feature type="transmembrane region" description="Helical" evidence="4">
    <location>
        <begin position="367"/>
        <end position="387"/>
    </location>
</feature>
<evidence type="ECO:0000313" key="6">
    <source>
        <dbReference type="EMBL" id="MBP0496308.1"/>
    </source>
</evidence>
<comment type="caution">
    <text evidence="6">The sequence shown here is derived from an EMBL/GenBank/DDBJ whole genome shotgun (WGS) entry which is preliminary data.</text>
</comment>
<dbReference type="Pfam" id="PF07690">
    <property type="entry name" value="MFS_1"/>
    <property type="match status" value="1"/>
</dbReference>
<evidence type="ECO:0000313" key="7">
    <source>
        <dbReference type="Proteomes" id="UP000677537"/>
    </source>
</evidence>
<proteinExistence type="predicted"/>
<dbReference type="Proteomes" id="UP000677537">
    <property type="component" value="Unassembled WGS sequence"/>
</dbReference>
<gene>
    <name evidence="6" type="ORF">J5Y10_26230</name>
</gene>
<dbReference type="InterPro" id="IPR036259">
    <property type="entry name" value="MFS_trans_sf"/>
</dbReference>
<dbReference type="InterPro" id="IPR011701">
    <property type="entry name" value="MFS"/>
</dbReference>
<keyword evidence="3 4" id="KW-0472">Membrane</keyword>
<dbReference type="InterPro" id="IPR050327">
    <property type="entry name" value="Proton-linked_MCT"/>
</dbReference>
<feature type="transmembrane region" description="Helical" evidence="4">
    <location>
        <begin position="278"/>
        <end position="299"/>
    </location>
</feature>
<feature type="transmembrane region" description="Helical" evidence="4">
    <location>
        <begin position="305"/>
        <end position="326"/>
    </location>
</feature>
<name>A0A940MXX2_9PROT</name>
<reference evidence="6" key="1">
    <citation type="submission" date="2021-03" db="EMBL/GenBank/DDBJ databases">
        <authorList>
            <person name="So Y."/>
        </authorList>
    </citation>
    <scope>NUCLEOTIDE SEQUENCE</scope>
    <source>
        <strain evidence="6">SG15</strain>
    </source>
</reference>
<keyword evidence="2 4" id="KW-1133">Transmembrane helix</keyword>
<feature type="transmembrane region" description="Helical" evidence="4">
    <location>
        <begin position="338"/>
        <end position="361"/>
    </location>
</feature>
<feature type="transmembrane region" description="Helical" evidence="4">
    <location>
        <begin position="214"/>
        <end position="235"/>
    </location>
</feature>
<dbReference type="AlphaFoldDB" id="A0A940MXX2"/>
<dbReference type="GO" id="GO:0022857">
    <property type="term" value="F:transmembrane transporter activity"/>
    <property type="evidence" value="ECO:0007669"/>
    <property type="project" value="InterPro"/>
</dbReference>
<dbReference type="InterPro" id="IPR020846">
    <property type="entry name" value="MFS_dom"/>
</dbReference>
<protein>
    <submittedName>
        <fullName evidence="6">MFS transporter</fullName>
    </submittedName>
</protein>
<feature type="transmembrane region" description="Helical" evidence="4">
    <location>
        <begin position="71"/>
        <end position="93"/>
    </location>
</feature>
<evidence type="ECO:0000256" key="2">
    <source>
        <dbReference type="ARBA" id="ARBA00022989"/>
    </source>
</evidence>
<sequence length="398" mass="40221">MKNPSVWAVVIAAAVAASMAMGIRQTFGLFLLPLGTETGISVVTLGLAVALHNLTWGIVQPVTGMLGDRYGAGRVAAVGGLLYAAGLGLVAVHPSAVTAFVGIGLMTGLGVGCAGTGSVIAAVGRAAPPERRGSLLGIAAAGGSVGQALLVPYAQVGMGWFGAVATLGAMAIAALFIVPAARVMEWSPRNPLAPRRSLSELPGLARSALQERDFALLTLGFFACGFQLAFLTTHLPAHLALCGMPPWLGATSLMLVGLFNIPGSWLCGKLGGVIRPEVALGAVYLVRSLAIALFATLPVTEWGTLLFAAVLGSIWLGSVPLTAAAIARRFGVADLGALYGVCFFSHQIGGFLGAGAAAVLVQTTGSYAAFWPVMVLVGLGAVAANWATRGPIRAAAAA</sequence>
<evidence type="ECO:0000259" key="5">
    <source>
        <dbReference type="PROSITE" id="PS50850"/>
    </source>
</evidence>
<evidence type="ECO:0000256" key="3">
    <source>
        <dbReference type="ARBA" id="ARBA00023136"/>
    </source>
</evidence>
<evidence type="ECO:0000256" key="4">
    <source>
        <dbReference type="SAM" id="Phobius"/>
    </source>
</evidence>
<feature type="transmembrane region" description="Helical" evidence="4">
    <location>
        <begin position="160"/>
        <end position="181"/>
    </location>
</feature>
<accession>A0A940MXX2</accession>
<feature type="transmembrane region" description="Helical" evidence="4">
    <location>
        <begin position="135"/>
        <end position="154"/>
    </location>
</feature>
<feature type="domain" description="Major facilitator superfamily (MFS) profile" evidence="5">
    <location>
        <begin position="6"/>
        <end position="392"/>
    </location>
</feature>
<feature type="transmembrane region" description="Helical" evidence="4">
    <location>
        <begin position="99"/>
        <end position="123"/>
    </location>
</feature>
<keyword evidence="1 4" id="KW-0812">Transmembrane</keyword>
<dbReference type="CDD" id="cd17355">
    <property type="entry name" value="MFS_YcxA_like"/>
    <property type="match status" value="1"/>
</dbReference>
<feature type="transmembrane region" description="Helical" evidence="4">
    <location>
        <begin position="247"/>
        <end position="266"/>
    </location>
</feature>
<dbReference type="EMBL" id="JAGIZA010000034">
    <property type="protein sequence ID" value="MBP0496308.1"/>
    <property type="molecule type" value="Genomic_DNA"/>
</dbReference>
<dbReference type="PROSITE" id="PS50850">
    <property type="entry name" value="MFS"/>
    <property type="match status" value="1"/>
</dbReference>
<dbReference type="RefSeq" id="WP_209377100.1">
    <property type="nucleotide sequence ID" value="NZ_JAGIZA010000034.1"/>
</dbReference>